<keyword evidence="3" id="KW-1185">Reference proteome</keyword>
<organism evidence="2 3">
    <name type="scientific">Botryosphaeria dothidea</name>
    <dbReference type="NCBI Taxonomy" id="55169"/>
    <lineage>
        <taxon>Eukaryota</taxon>
        <taxon>Fungi</taxon>
        <taxon>Dikarya</taxon>
        <taxon>Ascomycota</taxon>
        <taxon>Pezizomycotina</taxon>
        <taxon>Dothideomycetes</taxon>
        <taxon>Dothideomycetes incertae sedis</taxon>
        <taxon>Botryosphaeriales</taxon>
        <taxon>Botryosphaeriaceae</taxon>
        <taxon>Botryosphaeria</taxon>
    </lineage>
</organism>
<reference evidence="2" key="1">
    <citation type="submission" date="2020-04" db="EMBL/GenBank/DDBJ databases">
        <title>Genome Assembly and Annotation of Botryosphaeria dothidea sdau 11-99, a Latent Pathogen of Apple Fruit Ring Rot in China.</title>
        <authorList>
            <person name="Yu C."/>
            <person name="Diao Y."/>
            <person name="Lu Q."/>
            <person name="Zhao J."/>
            <person name="Cui S."/>
            <person name="Peng C."/>
            <person name="He B."/>
            <person name="Liu H."/>
        </authorList>
    </citation>
    <scope>NUCLEOTIDE SEQUENCE [LARGE SCALE GENOMIC DNA]</scope>
    <source>
        <strain evidence="2">Sdau11-99</strain>
    </source>
</reference>
<feature type="region of interest" description="Disordered" evidence="1">
    <location>
        <begin position="48"/>
        <end position="68"/>
    </location>
</feature>
<accession>A0A8H4IVK9</accession>
<name>A0A8H4IVK9_9PEZI</name>
<evidence type="ECO:0000256" key="1">
    <source>
        <dbReference type="SAM" id="MobiDB-lite"/>
    </source>
</evidence>
<dbReference type="EMBL" id="WWBZ02000022">
    <property type="protein sequence ID" value="KAF4308280.1"/>
    <property type="molecule type" value="Genomic_DNA"/>
</dbReference>
<dbReference type="Proteomes" id="UP000572817">
    <property type="component" value="Unassembled WGS sequence"/>
</dbReference>
<dbReference type="AlphaFoldDB" id="A0A8H4IVK9"/>
<sequence length="106" mass="12030">MRKKRRLSKDTLRSSNTPSVDELDAVLVLQDDSGIEYTVDVKLHGEASNRQCERPEDPWISGSSAPPTEATNELAEYCKYLKHIENSAKAEVNRYGAIVQWDYKSE</sequence>
<evidence type="ECO:0000313" key="2">
    <source>
        <dbReference type="EMBL" id="KAF4308280.1"/>
    </source>
</evidence>
<feature type="compositionally biased region" description="Basic and acidic residues" evidence="1">
    <location>
        <begin position="48"/>
        <end position="57"/>
    </location>
</feature>
<proteinExistence type="predicted"/>
<gene>
    <name evidence="2" type="ORF">GTA08_BOTSDO03823</name>
</gene>
<comment type="caution">
    <text evidence="2">The sequence shown here is derived from an EMBL/GenBank/DDBJ whole genome shotgun (WGS) entry which is preliminary data.</text>
</comment>
<evidence type="ECO:0000313" key="3">
    <source>
        <dbReference type="Proteomes" id="UP000572817"/>
    </source>
</evidence>
<protein>
    <submittedName>
        <fullName evidence="2">Uncharacterized protein</fullName>
    </submittedName>
</protein>